<name>A0A518H0Q9_9BACT</name>
<gene>
    <name evidence="2" type="ORF">ElP_23220</name>
</gene>
<evidence type="ECO:0000313" key="2">
    <source>
        <dbReference type="EMBL" id="QDV34434.1"/>
    </source>
</evidence>
<evidence type="ECO:0000256" key="1">
    <source>
        <dbReference type="SAM" id="MobiDB-lite"/>
    </source>
</evidence>
<proteinExistence type="predicted"/>
<dbReference type="KEGG" id="tpla:ElP_23220"/>
<dbReference type="Proteomes" id="UP000317835">
    <property type="component" value="Chromosome"/>
</dbReference>
<dbReference type="EMBL" id="CP036426">
    <property type="protein sequence ID" value="QDV34434.1"/>
    <property type="molecule type" value="Genomic_DNA"/>
</dbReference>
<dbReference type="AlphaFoldDB" id="A0A518H0Q9"/>
<sequence length="119" mass="12720">MNCPTRTPSPEAAASPESSEPAELPPGIGQLAEMLAASLDRIAARMLAAEMAAAGIEPLVGIDEWAATLACSRREVERMRSARKLPPPDLSIGRSPRWKAATLRTWIDEQSRASGRGGR</sequence>
<feature type="compositionally biased region" description="Low complexity" evidence="1">
    <location>
        <begin position="8"/>
        <end position="22"/>
    </location>
</feature>
<accession>A0A518H0Q9</accession>
<organism evidence="2 3">
    <name type="scientific">Tautonia plasticadhaerens</name>
    <dbReference type="NCBI Taxonomy" id="2527974"/>
    <lineage>
        <taxon>Bacteria</taxon>
        <taxon>Pseudomonadati</taxon>
        <taxon>Planctomycetota</taxon>
        <taxon>Planctomycetia</taxon>
        <taxon>Isosphaerales</taxon>
        <taxon>Isosphaeraceae</taxon>
        <taxon>Tautonia</taxon>
    </lineage>
</organism>
<evidence type="ECO:0000313" key="3">
    <source>
        <dbReference type="Proteomes" id="UP000317835"/>
    </source>
</evidence>
<evidence type="ECO:0008006" key="4">
    <source>
        <dbReference type="Google" id="ProtNLM"/>
    </source>
</evidence>
<feature type="region of interest" description="Disordered" evidence="1">
    <location>
        <begin position="1"/>
        <end position="26"/>
    </location>
</feature>
<dbReference type="RefSeq" id="WP_197446899.1">
    <property type="nucleotide sequence ID" value="NZ_CP036426.1"/>
</dbReference>
<keyword evidence="3" id="KW-1185">Reference proteome</keyword>
<reference evidence="2 3" key="1">
    <citation type="submission" date="2019-02" db="EMBL/GenBank/DDBJ databases">
        <title>Deep-cultivation of Planctomycetes and their phenomic and genomic characterization uncovers novel biology.</title>
        <authorList>
            <person name="Wiegand S."/>
            <person name="Jogler M."/>
            <person name="Boedeker C."/>
            <person name="Pinto D."/>
            <person name="Vollmers J."/>
            <person name="Rivas-Marin E."/>
            <person name="Kohn T."/>
            <person name="Peeters S.H."/>
            <person name="Heuer A."/>
            <person name="Rast P."/>
            <person name="Oberbeckmann S."/>
            <person name="Bunk B."/>
            <person name="Jeske O."/>
            <person name="Meyerdierks A."/>
            <person name="Storesund J.E."/>
            <person name="Kallscheuer N."/>
            <person name="Luecker S."/>
            <person name="Lage O.M."/>
            <person name="Pohl T."/>
            <person name="Merkel B.J."/>
            <person name="Hornburger P."/>
            <person name="Mueller R.-W."/>
            <person name="Bruemmer F."/>
            <person name="Labrenz M."/>
            <person name="Spormann A.M."/>
            <person name="Op den Camp H."/>
            <person name="Overmann J."/>
            <person name="Amann R."/>
            <person name="Jetten M.S.M."/>
            <person name="Mascher T."/>
            <person name="Medema M.H."/>
            <person name="Devos D.P."/>
            <person name="Kaster A.-K."/>
            <person name="Ovreas L."/>
            <person name="Rohde M."/>
            <person name="Galperin M.Y."/>
            <person name="Jogler C."/>
        </authorList>
    </citation>
    <scope>NUCLEOTIDE SEQUENCE [LARGE SCALE GENOMIC DNA]</scope>
    <source>
        <strain evidence="2 3">ElP</strain>
    </source>
</reference>
<protein>
    <recommendedName>
        <fullName evidence="4">Helix-turn-helix domain protein</fullName>
    </recommendedName>
</protein>